<dbReference type="Proteomes" id="UP000053593">
    <property type="component" value="Unassembled WGS sequence"/>
</dbReference>
<reference evidence="2 3" key="1">
    <citation type="submission" date="2014-04" db="EMBL/GenBank/DDBJ databases">
        <title>Evolutionary Origins and Diversification of the Mycorrhizal Mutualists.</title>
        <authorList>
            <consortium name="DOE Joint Genome Institute"/>
            <consortium name="Mycorrhizal Genomics Consortium"/>
            <person name="Kohler A."/>
            <person name="Kuo A."/>
            <person name="Nagy L.G."/>
            <person name="Floudas D."/>
            <person name="Copeland A."/>
            <person name="Barry K.W."/>
            <person name="Cichocki N."/>
            <person name="Veneault-Fourrey C."/>
            <person name="LaButti K."/>
            <person name="Lindquist E.A."/>
            <person name="Lipzen A."/>
            <person name="Lundell T."/>
            <person name="Morin E."/>
            <person name="Murat C."/>
            <person name="Riley R."/>
            <person name="Ohm R."/>
            <person name="Sun H."/>
            <person name="Tunlid A."/>
            <person name="Henrissat B."/>
            <person name="Grigoriev I.V."/>
            <person name="Hibbett D.S."/>
            <person name="Martin F."/>
        </authorList>
    </citation>
    <scope>NUCLEOTIDE SEQUENCE [LARGE SCALE GENOMIC DNA]</scope>
    <source>
        <strain evidence="2 3">FD-317 M1</strain>
    </source>
</reference>
<feature type="region of interest" description="Disordered" evidence="1">
    <location>
        <begin position="225"/>
        <end position="244"/>
    </location>
</feature>
<dbReference type="HOGENOM" id="CLU_1138099_0_0_1"/>
<dbReference type="AlphaFoldDB" id="A0A0D0CS90"/>
<proteinExistence type="predicted"/>
<name>A0A0D0CS90_9AGAR</name>
<evidence type="ECO:0000313" key="2">
    <source>
        <dbReference type="EMBL" id="KIK58498.1"/>
    </source>
</evidence>
<protein>
    <submittedName>
        <fullName evidence="2">Uncharacterized protein</fullName>
    </submittedName>
</protein>
<evidence type="ECO:0000256" key="1">
    <source>
        <dbReference type="SAM" id="MobiDB-lite"/>
    </source>
</evidence>
<dbReference type="EMBL" id="KN834784">
    <property type="protein sequence ID" value="KIK58498.1"/>
    <property type="molecule type" value="Genomic_DNA"/>
</dbReference>
<evidence type="ECO:0000313" key="3">
    <source>
        <dbReference type="Proteomes" id="UP000053593"/>
    </source>
</evidence>
<sequence length="244" mass="26861">MPPQNLPLLTSDDIFLPDLHAVSYDPNDAVQWTITNNITSPKTIYRKDNAFMLKMVYHSVALAKGWNVPEIVDYLPIAATINIASPDMLKCHFTTFCEDGVTPFVGDGHITYSCLWSKDECKSEDVQLFDSNLITDAGRVYPHPNSLHRSATTSASSLDNDNMFAGYTGSNLMGIVHALVKNSTHDHKRDLAIQAHRSRNWATGDPKLSRLFCAHNAAKACCSSTPAINSTQSPSAFSSTHMET</sequence>
<gene>
    <name evidence="2" type="ORF">GYMLUDRAFT_245922</name>
</gene>
<organism evidence="2 3">
    <name type="scientific">Collybiopsis luxurians FD-317 M1</name>
    <dbReference type="NCBI Taxonomy" id="944289"/>
    <lineage>
        <taxon>Eukaryota</taxon>
        <taxon>Fungi</taxon>
        <taxon>Dikarya</taxon>
        <taxon>Basidiomycota</taxon>
        <taxon>Agaricomycotina</taxon>
        <taxon>Agaricomycetes</taxon>
        <taxon>Agaricomycetidae</taxon>
        <taxon>Agaricales</taxon>
        <taxon>Marasmiineae</taxon>
        <taxon>Omphalotaceae</taxon>
        <taxon>Collybiopsis</taxon>
        <taxon>Collybiopsis luxurians</taxon>
    </lineage>
</organism>
<accession>A0A0D0CS90</accession>
<keyword evidence="3" id="KW-1185">Reference proteome</keyword>